<dbReference type="AlphaFoldDB" id="A0A8X6XXE0"/>
<keyword evidence="2" id="KW-1185">Reference proteome</keyword>
<name>A0A8X6XXE0_9ARAC</name>
<organism evidence="1 2">
    <name type="scientific">Trichonephila inaurata madagascariensis</name>
    <dbReference type="NCBI Taxonomy" id="2747483"/>
    <lineage>
        <taxon>Eukaryota</taxon>
        <taxon>Metazoa</taxon>
        <taxon>Ecdysozoa</taxon>
        <taxon>Arthropoda</taxon>
        <taxon>Chelicerata</taxon>
        <taxon>Arachnida</taxon>
        <taxon>Araneae</taxon>
        <taxon>Araneomorphae</taxon>
        <taxon>Entelegynae</taxon>
        <taxon>Araneoidea</taxon>
        <taxon>Nephilidae</taxon>
        <taxon>Trichonephila</taxon>
        <taxon>Trichonephila inaurata</taxon>
    </lineage>
</organism>
<gene>
    <name evidence="1" type="ORF">TNIN_88741</name>
</gene>
<accession>A0A8X6XXE0</accession>
<reference evidence="1" key="1">
    <citation type="submission" date="2020-08" db="EMBL/GenBank/DDBJ databases">
        <title>Multicomponent nature underlies the extraordinary mechanical properties of spider dragline silk.</title>
        <authorList>
            <person name="Kono N."/>
            <person name="Nakamura H."/>
            <person name="Mori M."/>
            <person name="Yoshida Y."/>
            <person name="Ohtoshi R."/>
            <person name="Malay A.D."/>
            <person name="Moran D.A.P."/>
            <person name="Tomita M."/>
            <person name="Numata K."/>
            <person name="Arakawa K."/>
        </authorList>
    </citation>
    <scope>NUCLEOTIDE SEQUENCE</scope>
</reference>
<dbReference type="EMBL" id="BMAV01013183">
    <property type="protein sequence ID" value="GFY60507.1"/>
    <property type="molecule type" value="Genomic_DNA"/>
</dbReference>
<comment type="caution">
    <text evidence="1">The sequence shown here is derived from an EMBL/GenBank/DDBJ whole genome shotgun (WGS) entry which is preliminary data.</text>
</comment>
<proteinExistence type="predicted"/>
<sequence length="72" mass="8051">MGCLQRALTFLRIRLHSRDLLTLSEPPNYVVQPADRSPKSPKIASCRSLPLLGISLSLLFEQKRGSVSCREV</sequence>
<dbReference type="Proteomes" id="UP000886998">
    <property type="component" value="Unassembled WGS sequence"/>
</dbReference>
<evidence type="ECO:0000313" key="1">
    <source>
        <dbReference type="EMBL" id="GFY60507.1"/>
    </source>
</evidence>
<protein>
    <submittedName>
        <fullName evidence="1">Uncharacterized protein</fullName>
    </submittedName>
</protein>
<evidence type="ECO:0000313" key="2">
    <source>
        <dbReference type="Proteomes" id="UP000886998"/>
    </source>
</evidence>